<keyword evidence="1" id="KW-1133">Transmembrane helix</keyword>
<evidence type="ECO:0000313" key="3">
    <source>
        <dbReference type="Proteomes" id="UP001222325"/>
    </source>
</evidence>
<proteinExistence type="predicted"/>
<protein>
    <submittedName>
        <fullName evidence="2">Uncharacterized protein</fullName>
    </submittedName>
</protein>
<dbReference type="EMBL" id="JARJCN010000105">
    <property type="protein sequence ID" value="KAJ7075048.1"/>
    <property type="molecule type" value="Genomic_DNA"/>
</dbReference>
<evidence type="ECO:0000256" key="1">
    <source>
        <dbReference type="SAM" id="Phobius"/>
    </source>
</evidence>
<dbReference type="AlphaFoldDB" id="A0AAD6TNH9"/>
<keyword evidence="3" id="KW-1185">Reference proteome</keyword>
<reference evidence="2" key="1">
    <citation type="submission" date="2023-03" db="EMBL/GenBank/DDBJ databases">
        <title>Massive genome expansion in bonnet fungi (Mycena s.s.) driven by repeated elements and novel gene families across ecological guilds.</title>
        <authorList>
            <consortium name="Lawrence Berkeley National Laboratory"/>
            <person name="Harder C.B."/>
            <person name="Miyauchi S."/>
            <person name="Viragh M."/>
            <person name="Kuo A."/>
            <person name="Thoen E."/>
            <person name="Andreopoulos B."/>
            <person name="Lu D."/>
            <person name="Skrede I."/>
            <person name="Drula E."/>
            <person name="Henrissat B."/>
            <person name="Morin E."/>
            <person name="Kohler A."/>
            <person name="Barry K."/>
            <person name="LaButti K."/>
            <person name="Morin E."/>
            <person name="Salamov A."/>
            <person name="Lipzen A."/>
            <person name="Mereny Z."/>
            <person name="Hegedus B."/>
            <person name="Baldrian P."/>
            <person name="Stursova M."/>
            <person name="Weitz H."/>
            <person name="Taylor A."/>
            <person name="Grigoriev I.V."/>
            <person name="Nagy L.G."/>
            <person name="Martin F."/>
            <person name="Kauserud H."/>
        </authorList>
    </citation>
    <scope>NUCLEOTIDE SEQUENCE</scope>
    <source>
        <strain evidence="2">CBHHK173m</strain>
    </source>
</reference>
<evidence type="ECO:0000313" key="2">
    <source>
        <dbReference type="EMBL" id="KAJ7075048.1"/>
    </source>
</evidence>
<comment type="caution">
    <text evidence="2">The sequence shown here is derived from an EMBL/GenBank/DDBJ whole genome shotgun (WGS) entry which is preliminary data.</text>
</comment>
<accession>A0AAD6TNH9</accession>
<dbReference type="Proteomes" id="UP001222325">
    <property type="component" value="Unassembled WGS sequence"/>
</dbReference>
<name>A0AAD6TNH9_9AGAR</name>
<keyword evidence="1" id="KW-0472">Membrane</keyword>
<keyword evidence="1" id="KW-0812">Transmembrane</keyword>
<organism evidence="2 3">
    <name type="scientific">Mycena belliarum</name>
    <dbReference type="NCBI Taxonomy" id="1033014"/>
    <lineage>
        <taxon>Eukaryota</taxon>
        <taxon>Fungi</taxon>
        <taxon>Dikarya</taxon>
        <taxon>Basidiomycota</taxon>
        <taxon>Agaricomycotina</taxon>
        <taxon>Agaricomycetes</taxon>
        <taxon>Agaricomycetidae</taxon>
        <taxon>Agaricales</taxon>
        <taxon>Marasmiineae</taxon>
        <taxon>Mycenaceae</taxon>
        <taxon>Mycena</taxon>
    </lineage>
</organism>
<gene>
    <name evidence="2" type="ORF">B0H15DRAFT_956864</name>
</gene>
<feature type="transmembrane region" description="Helical" evidence="1">
    <location>
        <begin position="12"/>
        <end position="33"/>
    </location>
</feature>
<sequence length="222" mass="25052">MRFTFTYMGQQYTAAIYTIATGSYLIEVLPLALHHLPILPYLRQLQAKNPETTVIPPMQWENVTFARSEVDDAVSAGRNSVVAWLIPDGGQVQKRVWIKVALHEGVRRAQTIDDVDLDMWFDAARGFASPTVDMTGRTIRIDRFPADAPSNLQHSYTFVFTGQNTTGPNVHPVNLAIQKWAPDAERPWRGNVLVFRHGSTPKKVFVNVEDQHWIAVTWVIAA</sequence>